<dbReference type="OrthoDB" id="338650at2759"/>
<evidence type="ECO:0000256" key="4">
    <source>
        <dbReference type="RuleBase" id="RU363090"/>
    </source>
</evidence>
<dbReference type="InterPro" id="IPR038286">
    <property type="entry name" value="IPK_sf"/>
</dbReference>
<evidence type="ECO:0000313" key="7">
    <source>
        <dbReference type="WBParaSite" id="GPUH_0001497101-mRNA-1"/>
    </source>
</evidence>
<dbReference type="PANTHER" id="PTHR12400:SF26">
    <property type="entry name" value="KINASE"/>
    <property type="match status" value="1"/>
</dbReference>
<dbReference type="AlphaFoldDB" id="A0A183E1W0"/>
<dbReference type="GO" id="GO:0000828">
    <property type="term" value="F:inositol hexakisphosphate kinase activity"/>
    <property type="evidence" value="ECO:0007669"/>
    <property type="project" value="TreeGrafter"/>
</dbReference>
<dbReference type="InterPro" id="IPR005522">
    <property type="entry name" value="IPK"/>
</dbReference>
<evidence type="ECO:0000313" key="5">
    <source>
        <dbReference type="EMBL" id="VDN25081.1"/>
    </source>
</evidence>
<reference evidence="5 6" key="2">
    <citation type="submission" date="2018-11" db="EMBL/GenBank/DDBJ databases">
        <authorList>
            <consortium name="Pathogen Informatics"/>
        </authorList>
    </citation>
    <scope>NUCLEOTIDE SEQUENCE [LARGE SCALE GENOMIC DNA]</scope>
</reference>
<organism evidence="7">
    <name type="scientific">Gongylonema pulchrum</name>
    <dbReference type="NCBI Taxonomy" id="637853"/>
    <lineage>
        <taxon>Eukaryota</taxon>
        <taxon>Metazoa</taxon>
        <taxon>Ecdysozoa</taxon>
        <taxon>Nematoda</taxon>
        <taxon>Chromadorea</taxon>
        <taxon>Rhabditida</taxon>
        <taxon>Spirurina</taxon>
        <taxon>Spiruromorpha</taxon>
        <taxon>Spiruroidea</taxon>
        <taxon>Gongylonematidae</taxon>
        <taxon>Gongylonema</taxon>
    </lineage>
</organism>
<evidence type="ECO:0000256" key="3">
    <source>
        <dbReference type="ARBA" id="ARBA00022777"/>
    </source>
</evidence>
<name>A0A183E1W0_9BILA</name>
<dbReference type="Gene3D" id="3.30.470.160">
    <property type="entry name" value="Inositol polyphosphate kinase"/>
    <property type="match status" value="1"/>
</dbReference>
<proteinExistence type="inferred from homology"/>
<dbReference type="PANTHER" id="PTHR12400">
    <property type="entry name" value="INOSITOL POLYPHOSPHATE KINASE"/>
    <property type="match status" value="1"/>
</dbReference>
<dbReference type="Proteomes" id="UP000271098">
    <property type="component" value="Unassembled WGS sequence"/>
</dbReference>
<protein>
    <recommendedName>
        <fullName evidence="4">Kinase</fullName>
        <ecNumber evidence="4">2.7.-.-</ecNumber>
    </recommendedName>
</protein>
<dbReference type="GO" id="GO:0032958">
    <property type="term" value="P:inositol phosphate biosynthetic process"/>
    <property type="evidence" value="ECO:0007669"/>
    <property type="project" value="InterPro"/>
</dbReference>
<reference evidence="7" key="1">
    <citation type="submission" date="2016-06" db="UniProtKB">
        <authorList>
            <consortium name="WormBaseParasite"/>
        </authorList>
    </citation>
    <scope>IDENTIFICATION</scope>
</reference>
<evidence type="ECO:0000256" key="2">
    <source>
        <dbReference type="ARBA" id="ARBA00022679"/>
    </source>
</evidence>
<accession>A0A183E1W0</accession>
<dbReference type="Pfam" id="PF03770">
    <property type="entry name" value="IPK"/>
    <property type="match status" value="1"/>
</dbReference>
<dbReference type="GO" id="GO:0046854">
    <property type="term" value="P:phosphatidylinositol phosphate biosynthetic process"/>
    <property type="evidence" value="ECO:0007669"/>
    <property type="project" value="TreeGrafter"/>
</dbReference>
<evidence type="ECO:0000256" key="1">
    <source>
        <dbReference type="ARBA" id="ARBA00007374"/>
    </source>
</evidence>
<comment type="similarity">
    <text evidence="1 4">Belongs to the inositol phosphokinase (IPK) family.</text>
</comment>
<gene>
    <name evidence="5" type="ORF">GPUH_LOCUS14951</name>
</gene>
<sequence>MAVTALPLDCWLKERLKNWVQLSGHEGTIVPATDHTLWKKRTGSDYNEGDAYRSLMNDPALDGFVARYYREVKYKNESFIEIEDLTALFDNPAIMDIKMGTRLVIPYFTITVSWLISYRQRFCATVVLASNTSSG</sequence>
<keyword evidence="2 4" id="KW-0808">Transferase</keyword>
<dbReference type="GO" id="GO:0005737">
    <property type="term" value="C:cytoplasm"/>
    <property type="evidence" value="ECO:0007669"/>
    <property type="project" value="TreeGrafter"/>
</dbReference>
<dbReference type="EMBL" id="UYRT01081843">
    <property type="protein sequence ID" value="VDN25081.1"/>
    <property type="molecule type" value="Genomic_DNA"/>
</dbReference>
<dbReference type="EC" id="2.7.-.-" evidence="4"/>
<dbReference type="GO" id="GO:0005634">
    <property type="term" value="C:nucleus"/>
    <property type="evidence" value="ECO:0007669"/>
    <property type="project" value="TreeGrafter"/>
</dbReference>
<evidence type="ECO:0000313" key="6">
    <source>
        <dbReference type="Proteomes" id="UP000271098"/>
    </source>
</evidence>
<keyword evidence="3 4" id="KW-0418">Kinase</keyword>
<dbReference type="WBParaSite" id="GPUH_0001497101-mRNA-1">
    <property type="protein sequence ID" value="GPUH_0001497101-mRNA-1"/>
    <property type="gene ID" value="GPUH_0001497101"/>
</dbReference>
<dbReference type="SUPFAM" id="SSF56104">
    <property type="entry name" value="SAICAR synthase-like"/>
    <property type="match status" value="1"/>
</dbReference>
<keyword evidence="6" id="KW-1185">Reference proteome</keyword>